<keyword evidence="4 8" id="KW-0812">Transmembrane</keyword>
<evidence type="ECO:0000313" key="9">
    <source>
        <dbReference type="EMBL" id="GIY44923.1"/>
    </source>
</evidence>
<dbReference type="SUPFAM" id="SSF161070">
    <property type="entry name" value="SNF-like"/>
    <property type="match status" value="1"/>
</dbReference>
<keyword evidence="3" id="KW-0813">Transport</keyword>
<evidence type="ECO:0000256" key="8">
    <source>
        <dbReference type="SAM" id="Phobius"/>
    </source>
</evidence>
<evidence type="ECO:0000256" key="2">
    <source>
        <dbReference type="ARBA" id="ARBA00006459"/>
    </source>
</evidence>
<feature type="transmembrane region" description="Helical" evidence="8">
    <location>
        <begin position="134"/>
        <end position="153"/>
    </location>
</feature>
<reference evidence="9 10" key="1">
    <citation type="submission" date="2021-06" db="EMBL/GenBank/DDBJ databases">
        <title>Caerostris extrusa draft genome.</title>
        <authorList>
            <person name="Kono N."/>
            <person name="Arakawa K."/>
        </authorList>
    </citation>
    <scope>NUCLEOTIDE SEQUENCE [LARGE SCALE GENOMIC DNA]</scope>
</reference>
<evidence type="ECO:0000256" key="6">
    <source>
        <dbReference type="ARBA" id="ARBA00022989"/>
    </source>
</evidence>
<comment type="similarity">
    <text evidence="2">Belongs to the sodium:neurotransmitter symporter (SNF) (TC 2.A.22) family.</text>
</comment>
<keyword evidence="7 8" id="KW-0472">Membrane</keyword>
<evidence type="ECO:0000256" key="5">
    <source>
        <dbReference type="ARBA" id="ARBA00022847"/>
    </source>
</evidence>
<dbReference type="Pfam" id="PF00209">
    <property type="entry name" value="SNF"/>
    <property type="match status" value="1"/>
</dbReference>
<keyword evidence="10" id="KW-1185">Reference proteome</keyword>
<feature type="transmembrane region" description="Helical" evidence="8">
    <location>
        <begin position="22"/>
        <end position="47"/>
    </location>
</feature>
<dbReference type="PROSITE" id="PS50267">
    <property type="entry name" value="NA_NEUROTRAN_SYMP_3"/>
    <property type="match status" value="1"/>
</dbReference>
<accession>A0AAV4TED5</accession>
<gene>
    <name evidence="9" type="primary">Slc6a1</name>
    <name evidence="9" type="ORF">CEXT_427111</name>
</gene>
<dbReference type="GO" id="GO:0005332">
    <property type="term" value="F:gamma-aminobutyric acid:sodium:chloride symporter activity"/>
    <property type="evidence" value="ECO:0007669"/>
    <property type="project" value="TreeGrafter"/>
</dbReference>
<proteinExistence type="inferred from homology"/>
<dbReference type="InterPro" id="IPR037272">
    <property type="entry name" value="SNS_sf"/>
</dbReference>
<keyword evidence="6 8" id="KW-1133">Transmembrane helix</keyword>
<evidence type="ECO:0000256" key="7">
    <source>
        <dbReference type="ARBA" id="ARBA00023136"/>
    </source>
</evidence>
<feature type="transmembrane region" description="Helical" evidence="8">
    <location>
        <begin position="87"/>
        <end position="114"/>
    </location>
</feature>
<dbReference type="InterPro" id="IPR000175">
    <property type="entry name" value="Na/ntran_symport"/>
</dbReference>
<dbReference type="PANTHER" id="PTHR11616">
    <property type="entry name" value="SODIUM/CHLORIDE DEPENDENT TRANSPORTER"/>
    <property type="match status" value="1"/>
</dbReference>
<name>A0AAV4TED5_CAEEX</name>
<sequence length="212" mass="23937">MEGFITAVGMSGLSLLRPHKELFIAFVCVVSYIMGLCFVTQGGMYVFQLFDYYAARDLTVVSDIFEVTSISWSYGVNRYYDNLRDMLGLSLAFSGNCVGYFSHHAFVGVSFLFSMVQYKPLDYIGYIYPWWGQTIGWVLGLSSMMCIPVYAAYKYFTTTGTFRERTEASLGSDVTAFQNHRSSLLNFSVIYGGSWHPAQASAVFHACTHFFQ</sequence>
<dbReference type="Proteomes" id="UP001054945">
    <property type="component" value="Unassembled WGS sequence"/>
</dbReference>
<evidence type="ECO:0000256" key="1">
    <source>
        <dbReference type="ARBA" id="ARBA00004141"/>
    </source>
</evidence>
<comment type="caution">
    <text evidence="9">The sequence shown here is derived from an EMBL/GenBank/DDBJ whole genome shotgun (WGS) entry which is preliminary data.</text>
</comment>
<evidence type="ECO:0000256" key="4">
    <source>
        <dbReference type="ARBA" id="ARBA00022692"/>
    </source>
</evidence>
<dbReference type="PANTHER" id="PTHR11616:SF265">
    <property type="entry name" value="TRANSPORTER"/>
    <property type="match status" value="1"/>
</dbReference>
<evidence type="ECO:0000313" key="10">
    <source>
        <dbReference type="Proteomes" id="UP001054945"/>
    </source>
</evidence>
<organism evidence="9 10">
    <name type="scientific">Caerostris extrusa</name>
    <name type="common">Bark spider</name>
    <name type="synonym">Caerostris bankana</name>
    <dbReference type="NCBI Taxonomy" id="172846"/>
    <lineage>
        <taxon>Eukaryota</taxon>
        <taxon>Metazoa</taxon>
        <taxon>Ecdysozoa</taxon>
        <taxon>Arthropoda</taxon>
        <taxon>Chelicerata</taxon>
        <taxon>Arachnida</taxon>
        <taxon>Araneae</taxon>
        <taxon>Araneomorphae</taxon>
        <taxon>Entelegynae</taxon>
        <taxon>Araneoidea</taxon>
        <taxon>Araneidae</taxon>
        <taxon>Caerostris</taxon>
    </lineage>
</organism>
<comment type="subcellular location">
    <subcellularLocation>
        <location evidence="1">Membrane</location>
        <topology evidence="1">Multi-pass membrane protein</topology>
    </subcellularLocation>
</comment>
<evidence type="ECO:0000256" key="3">
    <source>
        <dbReference type="ARBA" id="ARBA00022448"/>
    </source>
</evidence>
<dbReference type="GO" id="GO:0005886">
    <property type="term" value="C:plasma membrane"/>
    <property type="evidence" value="ECO:0007669"/>
    <property type="project" value="TreeGrafter"/>
</dbReference>
<dbReference type="GO" id="GO:0043005">
    <property type="term" value="C:neuron projection"/>
    <property type="evidence" value="ECO:0007669"/>
    <property type="project" value="TreeGrafter"/>
</dbReference>
<keyword evidence="5" id="KW-0769">Symport</keyword>
<dbReference type="AlphaFoldDB" id="A0AAV4TED5"/>
<dbReference type="EMBL" id="BPLR01011211">
    <property type="protein sequence ID" value="GIY44923.1"/>
    <property type="molecule type" value="Genomic_DNA"/>
</dbReference>
<protein>
    <submittedName>
        <fullName evidence="9">Sodium- and chloride-dependent GABA transporter 1</fullName>
    </submittedName>
</protein>